<dbReference type="GO" id="GO:0070042">
    <property type="term" value="F:rRNA (uridine-N3-)-methyltransferase activity"/>
    <property type="evidence" value="ECO:0007669"/>
    <property type="project" value="TreeGrafter"/>
</dbReference>
<feature type="domain" description="Ribosomal RNA small subunit methyltransferase E PUA-like" evidence="14">
    <location>
        <begin position="20"/>
        <end position="64"/>
    </location>
</feature>
<dbReference type="InterPro" id="IPR006700">
    <property type="entry name" value="RsmE"/>
</dbReference>
<dbReference type="InterPro" id="IPR046886">
    <property type="entry name" value="RsmE_MTase_dom"/>
</dbReference>
<evidence type="ECO:0000259" key="13">
    <source>
        <dbReference type="Pfam" id="PF04452"/>
    </source>
</evidence>
<dbReference type="AlphaFoldDB" id="A0A1H3R1R9"/>
<dbReference type="PANTHER" id="PTHR30027:SF3">
    <property type="entry name" value="16S RRNA (URACIL(1498)-N(3))-METHYLTRANSFERASE"/>
    <property type="match status" value="1"/>
</dbReference>
<evidence type="ECO:0000256" key="9">
    <source>
        <dbReference type="ARBA" id="ARBA00022691"/>
    </source>
</evidence>
<dbReference type="Pfam" id="PF04452">
    <property type="entry name" value="Methyltrans_RNA"/>
    <property type="match status" value="1"/>
</dbReference>
<evidence type="ECO:0000256" key="12">
    <source>
        <dbReference type="PIRNR" id="PIRNR015601"/>
    </source>
</evidence>
<keyword evidence="16" id="KW-1185">Reference proteome</keyword>
<dbReference type="SUPFAM" id="SSF88697">
    <property type="entry name" value="PUA domain-like"/>
    <property type="match status" value="1"/>
</dbReference>
<proteinExistence type="inferred from homology"/>
<dbReference type="Proteomes" id="UP000198625">
    <property type="component" value="Unassembled WGS sequence"/>
</dbReference>
<keyword evidence="6 12" id="KW-0698">rRNA processing</keyword>
<evidence type="ECO:0000313" key="16">
    <source>
        <dbReference type="Proteomes" id="UP000198625"/>
    </source>
</evidence>
<evidence type="ECO:0000256" key="7">
    <source>
        <dbReference type="ARBA" id="ARBA00022603"/>
    </source>
</evidence>
<dbReference type="RefSeq" id="WP_091731076.1">
    <property type="nucleotide sequence ID" value="NZ_FNQE01000024.1"/>
</dbReference>
<comment type="subcellular location">
    <subcellularLocation>
        <location evidence="1 12">Cytoplasm</location>
    </subcellularLocation>
</comment>
<dbReference type="CDD" id="cd18084">
    <property type="entry name" value="RsmE-like"/>
    <property type="match status" value="1"/>
</dbReference>
<evidence type="ECO:0000256" key="6">
    <source>
        <dbReference type="ARBA" id="ARBA00022552"/>
    </source>
</evidence>
<evidence type="ECO:0000256" key="11">
    <source>
        <dbReference type="ARBA" id="ARBA00047944"/>
    </source>
</evidence>
<dbReference type="PIRSF" id="PIRSF015601">
    <property type="entry name" value="MTase_slr0722"/>
    <property type="match status" value="1"/>
</dbReference>
<gene>
    <name evidence="15" type="ORF">SAMN05660462_02181</name>
</gene>
<keyword evidence="9 12" id="KW-0949">S-adenosyl-L-methionine</keyword>
<comment type="function">
    <text evidence="10 12">Specifically methylates the N3 position of the uracil ring of uridine 1498 (m3U1498) in 16S rRNA. Acts on the fully assembled 30S ribosomal subunit.</text>
</comment>
<dbReference type="EMBL" id="FNQE01000024">
    <property type="protein sequence ID" value="SDZ19764.1"/>
    <property type="molecule type" value="Genomic_DNA"/>
</dbReference>
<feature type="domain" description="Ribosomal RNA small subunit methyltransferase E methyltransferase" evidence="13">
    <location>
        <begin position="73"/>
        <end position="238"/>
    </location>
</feature>
<dbReference type="OrthoDB" id="9815641at2"/>
<dbReference type="STRING" id="415015.SAMN05660462_02181"/>
<comment type="catalytic activity">
    <reaction evidence="11 12">
        <text>uridine(1498) in 16S rRNA + S-adenosyl-L-methionine = N(3)-methyluridine(1498) in 16S rRNA + S-adenosyl-L-homocysteine + H(+)</text>
        <dbReference type="Rhea" id="RHEA:42920"/>
        <dbReference type="Rhea" id="RHEA-COMP:10283"/>
        <dbReference type="Rhea" id="RHEA-COMP:10284"/>
        <dbReference type="ChEBI" id="CHEBI:15378"/>
        <dbReference type="ChEBI" id="CHEBI:57856"/>
        <dbReference type="ChEBI" id="CHEBI:59789"/>
        <dbReference type="ChEBI" id="CHEBI:65315"/>
        <dbReference type="ChEBI" id="CHEBI:74502"/>
        <dbReference type="EC" id="2.1.1.193"/>
    </reaction>
</comment>
<dbReference type="GO" id="GO:0070475">
    <property type="term" value="P:rRNA base methylation"/>
    <property type="evidence" value="ECO:0007669"/>
    <property type="project" value="TreeGrafter"/>
</dbReference>
<dbReference type="InterPro" id="IPR029028">
    <property type="entry name" value="Alpha/beta_knot_MTases"/>
</dbReference>
<dbReference type="InterPro" id="IPR029026">
    <property type="entry name" value="tRNA_m1G_MTases_N"/>
</dbReference>
<dbReference type="EC" id="2.1.1.193" evidence="3 12"/>
<evidence type="ECO:0000256" key="8">
    <source>
        <dbReference type="ARBA" id="ARBA00022679"/>
    </source>
</evidence>
<keyword evidence="7 12" id="KW-0489">Methyltransferase</keyword>
<evidence type="ECO:0000313" key="15">
    <source>
        <dbReference type="EMBL" id="SDZ19764.1"/>
    </source>
</evidence>
<comment type="similarity">
    <text evidence="2 12">Belongs to the RNA methyltransferase RsmE family.</text>
</comment>
<dbReference type="Pfam" id="PF20260">
    <property type="entry name" value="PUA_4"/>
    <property type="match status" value="1"/>
</dbReference>
<evidence type="ECO:0000256" key="2">
    <source>
        <dbReference type="ARBA" id="ARBA00005528"/>
    </source>
</evidence>
<name>A0A1H3R1R9_9FIRM</name>
<reference evidence="15 16" key="1">
    <citation type="submission" date="2016-10" db="EMBL/GenBank/DDBJ databases">
        <authorList>
            <person name="de Groot N.N."/>
        </authorList>
    </citation>
    <scope>NUCLEOTIDE SEQUENCE [LARGE SCALE GENOMIC DNA]</scope>
    <source>
        <strain evidence="15 16">DSM 21650</strain>
    </source>
</reference>
<evidence type="ECO:0000256" key="4">
    <source>
        <dbReference type="ARBA" id="ARBA00013673"/>
    </source>
</evidence>
<dbReference type="InterPro" id="IPR046887">
    <property type="entry name" value="RsmE_PUA-like"/>
</dbReference>
<evidence type="ECO:0000256" key="3">
    <source>
        <dbReference type="ARBA" id="ARBA00012328"/>
    </source>
</evidence>
<dbReference type="GO" id="GO:0005737">
    <property type="term" value="C:cytoplasm"/>
    <property type="evidence" value="ECO:0007669"/>
    <property type="project" value="UniProtKB-SubCell"/>
</dbReference>
<dbReference type="PANTHER" id="PTHR30027">
    <property type="entry name" value="RIBOSOMAL RNA SMALL SUBUNIT METHYLTRANSFERASE E"/>
    <property type="match status" value="1"/>
</dbReference>
<dbReference type="Gene3D" id="3.40.1280.10">
    <property type="match status" value="1"/>
</dbReference>
<sequence length="249" mass="28113">MHRFFTDIKNIHEDKITIIGEDVKHIKNVLRLNVEDIITICDKNKTEYTSKILSINKESIVCHILDSTTSISEPPVDVVLYQGIPKSTKMDLIIQKNTELGVIKIIPIITDRTITRIQDIKKEEKKLERWNRIAEEAAKQSKRGIVPEVGGILPFKEMLKVLKNEKLIIVPYENEEKLGIKEALKGFDGEKINIIIGPEGGFEEWEINSLKSIGSKIVSLGPRILRTETAGFTASTIVLYELGDLGVIQ</sequence>
<evidence type="ECO:0000259" key="14">
    <source>
        <dbReference type="Pfam" id="PF20260"/>
    </source>
</evidence>
<evidence type="ECO:0000256" key="10">
    <source>
        <dbReference type="ARBA" id="ARBA00025699"/>
    </source>
</evidence>
<dbReference type="InterPro" id="IPR015947">
    <property type="entry name" value="PUA-like_sf"/>
</dbReference>
<evidence type="ECO:0000256" key="5">
    <source>
        <dbReference type="ARBA" id="ARBA00022490"/>
    </source>
</evidence>
<keyword evidence="8 12" id="KW-0808">Transferase</keyword>
<organism evidence="15 16">
    <name type="scientific">Proteiniborus ethanoligenes</name>
    <dbReference type="NCBI Taxonomy" id="415015"/>
    <lineage>
        <taxon>Bacteria</taxon>
        <taxon>Bacillati</taxon>
        <taxon>Bacillota</taxon>
        <taxon>Clostridia</taxon>
        <taxon>Eubacteriales</taxon>
        <taxon>Proteiniborus</taxon>
    </lineage>
</organism>
<keyword evidence="5 12" id="KW-0963">Cytoplasm</keyword>
<protein>
    <recommendedName>
        <fullName evidence="4 12">Ribosomal RNA small subunit methyltransferase E</fullName>
        <ecNumber evidence="3 12">2.1.1.193</ecNumber>
    </recommendedName>
</protein>
<accession>A0A1H3R1R9</accession>
<dbReference type="SUPFAM" id="SSF75217">
    <property type="entry name" value="alpha/beta knot"/>
    <property type="match status" value="1"/>
</dbReference>
<dbReference type="NCBIfam" id="TIGR00046">
    <property type="entry name" value="RsmE family RNA methyltransferase"/>
    <property type="match status" value="1"/>
</dbReference>
<dbReference type="Gene3D" id="2.40.240.20">
    <property type="entry name" value="Hypothetical PUA domain-like, domain 1"/>
    <property type="match status" value="1"/>
</dbReference>
<evidence type="ECO:0000256" key="1">
    <source>
        <dbReference type="ARBA" id="ARBA00004496"/>
    </source>
</evidence>